<feature type="domain" description="Cathepsin propeptide inhibitor" evidence="3">
    <location>
        <begin position="134"/>
        <end position="190"/>
    </location>
</feature>
<dbReference type="Gramene" id="TraesCS1B03G0341400.1">
    <property type="protein sequence ID" value="TraesCS1B03G0341400.1.CDS"/>
    <property type="gene ID" value="TraesCS1B03G0341400"/>
</dbReference>
<protein>
    <recommendedName>
        <fullName evidence="3">Cathepsin propeptide inhibitor domain-containing protein</fullName>
    </recommendedName>
</protein>
<evidence type="ECO:0000313" key="4">
    <source>
        <dbReference type="EnsemblPlants" id="TraesCS1B02G125300.1"/>
    </source>
</evidence>
<accession>A0A3B5YTP9</accession>
<dbReference type="Pfam" id="PF08246">
    <property type="entry name" value="Inhibitor_I29"/>
    <property type="match status" value="1"/>
</dbReference>
<dbReference type="AlphaFoldDB" id="A0A3B5YTP9"/>
<gene>
    <name evidence="4" type="primary">LOC123088690</name>
</gene>
<dbReference type="EnsemblPlants" id="TraesCS1B02G125300.1">
    <property type="protein sequence ID" value="TraesCS1B02G125300.1"/>
    <property type="gene ID" value="TraesCS1B02G125300"/>
</dbReference>
<keyword evidence="2" id="KW-0472">Membrane</keyword>
<evidence type="ECO:0000259" key="3">
    <source>
        <dbReference type="SMART" id="SM00848"/>
    </source>
</evidence>
<evidence type="ECO:0000256" key="2">
    <source>
        <dbReference type="SAM" id="Phobius"/>
    </source>
</evidence>
<dbReference type="Gene3D" id="1.10.287.2250">
    <property type="match status" value="1"/>
</dbReference>
<reference evidence="4" key="1">
    <citation type="submission" date="2018-08" db="EMBL/GenBank/DDBJ databases">
        <authorList>
            <person name="Rossello M."/>
        </authorList>
    </citation>
    <scope>NUCLEOTIDE SEQUENCE [LARGE SCALE GENOMIC DNA]</scope>
    <source>
        <strain evidence="4">cv. Chinese Spring</strain>
    </source>
</reference>
<sequence>MHYKQSPVPIGSETLELNRGTGGGSGGERASEKEIEDKAREEAIMSLRRAVGFLLTRRLSSRVIPRTAPARSFHSLKDLPIGGAAGVAAAAFAGVGALAAVQYFRKGSDDDEPATRKKGEFIYIYKEEEMEELFENWIKEFNKTYRDKKEKAMRFQVFKETMKWIESQPPSSHKSLFPGNCFADLKSEELPCSQSCIHGLDDPNSEEYRENKFVTENVKGEAIIWKPAVKQGHKQATQVSAYKRYPVQLFLAPSVSNDHNDYC</sequence>
<dbReference type="STRING" id="4565.A0A3B5YTP9"/>
<dbReference type="GeneID" id="123088690"/>
<dbReference type="InterPro" id="IPR038765">
    <property type="entry name" value="Papain-like_cys_pep_sf"/>
</dbReference>
<evidence type="ECO:0000256" key="1">
    <source>
        <dbReference type="SAM" id="MobiDB-lite"/>
    </source>
</evidence>
<name>A0A3B5YTP9_WHEAT</name>
<dbReference type="Gramene" id="TraesCS1B02G125300.1">
    <property type="protein sequence ID" value="TraesCS1B02G125300.1"/>
    <property type="gene ID" value="TraesCS1B02G125300"/>
</dbReference>
<keyword evidence="5" id="KW-1185">Reference proteome</keyword>
<reference evidence="4" key="2">
    <citation type="submission" date="2018-10" db="UniProtKB">
        <authorList>
            <consortium name="EnsemblPlants"/>
        </authorList>
    </citation>
    <scope>IDENTIFICATION</scope>
</reference>
<proteinExistence type="predicted"/>
<organism evidence="4">
    <name type="scientific">Triticum aestivum</name>
    <name type="common">Wheat</name>
    <dbReference type="NCBI Taxonomy" id="4565"/>
    <lineage>
        <taxon>Eukaryota</taxon>
        <taxon>Viridiplantae</taxon>
        <taxon>Streptophyta</taxon>
        <taxon>Embryophyta</taxon>
        <taxon>Tracheophyta</taxon>
        <taxon>Spermatophyta</taxon>
        <taxon>Magnoliopsida</taxon>
        <taxon>Liliopsida</taxon>
        <taxon>Poales</taxon>
        <taxon>Poaceae</taxon>
        <taxon>BOP clade</taxon>
        <taxon>Pooideae</taxon>
        <taxon>Triticodae</taxon>
        <taxon>Triticeae</taxon>
        <taxon>Triticinae</taxon>
        <taxon>Triticum</taxon>
    </lineage>
</organism>
<dbReference type="InterPro" id="IPR013201">
    <property type="entry name" value="Prot_inhib_I29"/>
</dbReference>
<evidence type="ECO:0000313" key="5">
    <source>
        <dbReference type="Proteomes" id="UP000019116"/>
    </source>
</evidence>
<dbReference type="SMART" id="SM00848">
    <property type="entry name" value="Inhibitor_I29"/>
    <property type="match status" value="1"/>
</dbReference>
<feature type="transmembrane region" description="Helical" evidence="2">
    <location>
        <begin position="81"/>
        <end position="101"/>
    </location>
</feature>
<dbReference type="RefSeq" id="XP_044366851.1">
    <property type="nucleotide sequence ID" value="XM_044510916.1"/>
</dbReference>
<dbReference type="Proteomes" id="UP000019116">
    <property type="component" value="Chromosome 1B"/>
</dbReference>
<keyword evidence="2" id="KW-0812">Transmembrane</keyword>
<dbReference type="OrthoDB" id="692210at2759"/>
<dbReference type="SUPFAM" id="SSF54001">
    <property type="entry name" value="Cysteine proteinases"/>
    <property type="match status" value="1"/>
</dbReference>
<keyword evidence="2" id="KW-1133">Transmembrane helix</keyword>
<dbReference type="SMR" id="A0A3B5YTP9"/>
<feature type="region of interest" description="Disordered" evidence="1">
    <location>
        <begin position="1"/>
        <end position="35"/>
    </location>
</feature>